<dbReference type="SUPFAM" id="SSF48726">
    <property type="entry name" value="Immunoglobulin"/>
    <property type="match status" value="1"/>
</dbReference>
<feature type="transmembrane region" description="Helical" evidence="29">
    <location>
        <begin position="1193"/>
        <end position="1214"/>
    </location>
</feature>
<dbReference type="InterPro" id="IPR007110">
    <property type="entry name" value="Ig-like_dom"/>
</dbReference>
<evidence type="ECO:0000256" key="20">
    <source>
        <dbReference type="ARBA" id="ARBA00023242"/>
    </source>
</evidence>
<dbReference type="SMART" id="SM00409">
    <property type="entry name" value="IG"/>
    <property type="match status" value="1"/>
</dbReference>
<evidence type="ECO:0000256" key="10">
    <source>
        <dbReference type="ARBA" id="ARBA00022753"/>
    </source>
</evidence>
<keyword evidence="18" id="KW-0325">Glycoprotein</keyword>
<evidence type="ECO:0000256" key="23">
    <source>
        <dbReference type="ARBA" id="ARBA00037814"/>
    </source>
</evidence>
<dbReference type="GO" id="GO:0006897">
    <property type="term" value="P:endocytosis"/>
    <property type="evidence" value="ECO:0007669"/>
    <property type="project" value="TreeGrafter"/>
</dbReference>
<evidence type="ECO:0000256" key="9">
    <source>
        <dbReference type="ARBA" id="ARBA00022737"/>
    </source>
</evidence>
<dbReference type="PROSITE" id="PS50835">
    <property type="entry name" value="IG_LIKE"/>
    <property type="match status" value="1"/>
</dbReference>
<dbReference type="InterPro" id="IPR003599">
    <property type="entry name" value="Ig_sub"/>
</dbReference>
<dbReference type="Gene3D" id="3.80.10.10">
    <property type="entry name" value="Ribonuclease Inhibitor"/>
    <property type="match status" value="1"/>
</dbReference>
<dbReference type="Pfam" id="PF00047">
    <property type="entry name" value="ig"/>
    <property type="match status" value="1"/>
</dbReference>
<evidence type="ECO:0000256" key="4">
    <source>
        <dbReference type="ARBA" id="ARBA00022448"/>
    </source>
</evidence>
<keyword evidence="4" id="KW-0813">Transport</keyword>
<evidence type="ECO:0000256" key="24">
    <source>
        <dbReference type="ARBA" id="ARBA00046292"/>
    </source>
</evidence>
<evidence type="ECO:0000256" key="14">
    <source>
        <dbReference type="ARBA" id="ARBA00023136"/>
    </source>
</evidence>
<keyword evidence="13" id="KW-0333">Golgi apparatus</keyword>
<dbReference type="GO" id="GO:0031965">
    <property type="term" value="C:nuclear membrane"/>
    <property type="evidence" value="ECO:0007669"/>
    <property type="project" value="UniProtKB-SubCell"/>
</dbReference>
<dbReference type="GO" id="GO:0016050">
    <property type="term" value="P:vesicle organization"/>
    <property type="evidence" value="ECO:0007669"/>
    <property type="project" value="TreeGrafter"/>
</dbReference>
<dbReference type="PANTHER" id="PTHR12106">
    <property type="entry name" value="SORTILIN RELATED"/>
    <property type="match status" value="1"/>
</dbReference>
<dbReference type="GO" id="GO:0010008">
    <property type="term" value="C:endosome membrane"/>
    <property type="evidence" value="ECO:0007669"/>
    <property type="project" value="UniProtKB-SubCell"/>
</dbReference>
<dbReference type="GO" id="GO:0005765">
    <property type="term" value="C:lysosomal membrane"/>
    <property type="evidence" value="ECO:0007669"/>
    <property type="project" value="UniProtKB-SubCell"/>
</dbReference>
<dbReference type="InterPro" id="IPR032675">
    <property type="entry name" value="LRR_dom_sf"/>
</dbReference>
<gene>
    <name evidence="32" type="primary">SORT1</name>
    <name evidence="32" type="synonym">sort1b</name>
</gene>
<evidence type="ECO:0000256" key="5">
    <source>
        <dbReference type="ARBA" id="ARBA00022475"/>
    </source>
</evidence>
<dbReference type="Gene3D" id="2.60.40.10">
    <property type="entry name" value="Immunoglobulins"/>
    <property type="match status" value="1"/>
</dbReference>
<evidence type="ECO:0000256" key="2">
    <source>
        <dbReference type="ARBA" id="ARBA00004352"/>
    </source>
</evidence>
<dbReference type="PANTHER" id="PTHR12106:SF44">
    <property type="entry name" value="SORTILIN 1B"/>
    <property type="match status" value="1"/>
</dbReference>
<evidence type="ECO:0000256" key="22">
    <source>
        <dbReference type="ARBA" id="ARBA00023319"/>
    </source>
</evidence>
<dbReference type="PROSITE" id="PS51450">
    <property type="entry name" value="LRR"/>
    <property type="match status" value="3"/>
</dbReference>
<sequence>MLQPSTRTGDSLLETLPHWSKSQRWALFLTLCAPLLWLPEAAGSTLNCHKMCICAANIVSCSKMNLTIVPTGLPLYTSVLDVSYNEIIRLQSEWTPVKLPNLHNLLLSHNGLQFLSSEAFTNVKHLRYLDLSSNELKQLDEFIFEPLVNLEVLLLYNNKISQIDRTAFVSMINLQKLYLSQNQISRFPVELVKEKTRLEKLSLLDVSTNRIKILPIDELQVLPAWIKNGLYFHSNPLLCHCDLYTLLVHWYMRKLNSAVDFKDDYTCVLPSPQKTQARVFDLSGDSMNCSTFKEADEEAFLEQTLILSCDTKHRNMLKTWTLPGNVLVTPGSNQTAKVLSDGSLQISSMRSEDSGTYTCFATSESFNETIYVVLKVHNFTMQGAGETLNTAYTTLGKTRGEDSIHSSMLSVTPTHEDPALKAELNRHVAFIDSKDLQGQNVAKGTKMGLLLRGILLLSACTLTAGVDFQLGSKPFGQSGFVRRSNTEGKAAKIVKRSLPAWLAPSPNHKIKRRSTEEDDSCKALQGYATKLDANTHDFEFHDLSGSVSLAWVGDGTGVILALTTFQVPFFMVKLGQSKLYRSEDYGKSFQDVTVLINNTFIRSEFGIAISPSNSGKVILTAEVSGDLKTRIFVSEDFGKTFTDRNLPFNPLTQITYNPENSSVLVVLSNDYELWLSEDFGVNWKNIHRMVCLVKWGRKNTIYFTASLNGSCIDRGMLELRRTTNYGKTIKTVASKIYSFGLGGRFLFASVMTGKGTLRTIHVSVDQGDSWNIAQLPPVGHEQFYSILAANDEMVFMHVDEPGDTGFGTIYVSDDRGTVYSKSLERHLYTTTGGDTDFTNVTSLRGVFITSVLAEDNSVQSVVSFDQGGEWVPLQKPANSKCDATAKDPDKCSLHIHAAYSTSQKLSIPMLPLTEPNAVGLIIAHGSVGDAISVMRPDVYVSDDGGYTWIKALDGPHHYAILDSGGLLVAVEQSMTNPVNKIKFSTDEGQCWNEYNFTKDPIFFTGLASEPGARSMNVSIWGYRDSYLSQYWTSFTIDFKELITRTCEDSDYVQWLAHSDDISDPDDGCLLGYKEKFLRLRKDSVCWNGRDYEVSTEPTPCSCTLDDFMCDFGYYRKENSSECVEQPDLTDKVLEFCLQGKEEQLQTSGYRKIPGDKCEGGEVRFRQEIDLSKRCVSDLVGPELLVDNKASKSVPVVITVVIVLILSIAAGVVFVKKYVCGGRFLVHRYSVLQQHVEANAADGIDEPLETNHTQNGKIEFHDDSDEDLLE</sequence>
<evidence type="ECO:0000256" key="26">
    <source>
        <dbReference type="ARBA" id="ARBA00061605"/>
    </source>
</evidence>
<keyword evidence="9" id="KW-0677">Repeat</keyword>
<comment type="subcellular location">
    <subcellularLocation>
        <location evidence="23">Cell membrane</location>
        <topology evidence="23">Single-pass type I membrane protein</topology>
        <orientation evidence="23">Extracellular side</orientation>
    </subcellularLocation>
    <subcellularLocation>
        <location evidence="1">Endoplasmic reticulum membrane</location>
        <topology evidence="1">Single-pass type I membrane protein</topology>
    </subcellularLocation>
    <subcellularLocation>
        <location evidence="3">Endosome membrane</location>
        <topology evidence="3">Single-pass type I membrane protein</topology>
    </subcellularLocation>
    <subcellularLocation>
        <location evidence="25">Golgi apparatus</location>
        <location evidence="25">Golgi stack membrane</location>
        <topology evidence="25">Single-pass type I membrane protein</topology>
    </subcellularLocation>
    <subcellularLocation>
        <location evidence="2">Lysosome membrane</location>
        <topology evidence="2">Single-pass type I membrane protein</topology>
    </subcellularLocation>
    <subcellularLocation>
        <location evidence="24">Nucleus membrane</location>
        <topology evidence="24">Single-pass type I membrane protein</topology>
    </subcellularLocation>
</comment>
<dbReference type="FunFam" id="2.130.10.10:FF:000802">
    <property type="entry name" value="Sortilin"/>
    <property type="match status" value="1"/>
</dbReference>
<dbReference type="InterPro" id="IPR006581">
    <property type="entry name" value="VPS10"/>
</dbReference>
<dbReference type="AlphaFoldDB" id="A0A669DY82"/>
<dbReference type="GO" id="GO:0006895">
    <property type="term" value="P:Golgi to endosome transport"/>
    <property type="evidence" value="ECO:0007669"/>
    <property type="project" value="TreeGrafter"/>
</dbReference>
<dbReference type="SMART" id="SM00408">
    <property type="entry name" value="IGc2"/>
    <property type="match status" value="1"/>
</dbReference>
<feature type="signal peptide" evidence="30">
    <location>
        <begin position="1"/>
        <end position="43"/>
    </location>
</feature>
<dbReference type="GeneTree" id="ENSGT01030000234563"/>
<dbReference type="InterPro" id="IPR013151">
    <property type="entry name" value="Immunoglobulin_dom"/>
</dbReference>
<keyword evidence="17" id="KW-0675">Receptor</keyword>
<evidence type="ECO:0000256" key="17">
    <source>
        <dbReference type="ARBA" id="ARBA00023170"/>
    </source>
</evidence>
<organism evidence="32 33">
    <name type="scientific">Oreochromis niloticus</name>
    <name type="common">Nile tilapia</name>
    <name type="synonym">Tilapia nilotica</name>
    <dbReference type="NCBI Taxonomy" id="8128"/>
    <lineage>
        <taxon>Eukaryota</taxon>
        <taxon>Metazoa</taxon>
        <taxon>Chordata</taxon>
        <taxon>Craniata</taxon>
        <taxon>Vertebrata</taxon>
        <taxon>Euteleostomi</taxon>
        <taxon>Actinopterygii</taxon>
        <taxon>Neopterygii</taxon>
        <taxon>Teleostei</taxon>
        <taxon>Neoteleostei</taxon>
        <taxon>Acanthomorphata</taxon>
        <taxon>Ovalentaria</taxon>
        <taxon>Cichlomorphae</taxon>
        <taxon>Cichliformes</taxon>
        <taxon>Cichlidae</taxon>
        <taxon>African cichlids</taxon>
        <taxon>Pseudocrenilabrinae</taxon>
        <taxon>Oreochromini</taxon>
        <taxon>Oreochromis</taxon>
    </lineage>
</organism>
<dbReference type="Pfam" id="PF15901">
    <property type="entry name" value="Sortilin_C"/>
    <property type="match status" value="1"/>
</dbReference>
<reference evidence="32" key="2">
    <citation type="submission" date="2025-08" db="UniProtKB">
        <authorList>
            <consortium name="Ensembl"/>
        </authorList>
    </citation>
    <scope>IDENTIFICATION</scope>
</reference>
<keyword evidence="14 29" id="KW-0472">Membrane</keyword>
<dbReference type="SUPFAM" id="SSF52058">
    <property type="entry name" value="L domain-like"/>
    <property type="match status" value="1"/>
</dbReference>
<evidence type="ECO:0000259" key="31">
    <source>
        <dbReference type="PROSITE" id="PS50835"/>
    </source>
</evidence>
<evidence type="ECO:0000256" key="3">
    <source>
        <dbReference type="ARBA" id="ARBA00004530"/>
    </source>
</evidence>
<evidence type="ECO:0000256" key="1">
    <source>
        <dbReference type="ARBA" id="ARBA00004115"/>
    </source>
</evidence>
<dbReference type="InterPro" id="IPR015943">
    <property type="entry name" value="WD40/YVTN_repeat-like_dom_sf"/>
</dbReference>
<dbReference type="GO" id="GO:0032580">
    <property type="term" value="C:Golgi cisterna membrane"/>
    <property type="evidence" value="ECO:0007669"/>
    <property type="project" value="UniProtKB-SubCell"/>
</dbReference>
<dbReference type="InterPro" id="IPR036179">
    <property type="entry name" value="Ig-like_dom_sf"/>
</dbReference>
<dbReference type="Pfam" id="PF13855">
    <property type="entry name" value="LRR_8"/>
    <property type="match status" value="1"/>
</dbReference>
<dbReference type="GO" id="GO:0005829">
    <property type="term" value="C:cytosol"/>
    <property type="evidence" value="ECO:0007669"/>
    <property type="project" value="GOC"/>
</dbReference>
<dbReference type="SMART" id="SM00602">
    <property type="entry name" value="VPS10"/>
    <property type="match status" value="1"/>
</dbReference>
<keyword evidence="33" id="KW-1185">Reference proteome</keyword>
<feature type="chain" id="PRO_5025618132" description="Sortilin" evidence="30">
    <location>
        <begin position="44"/>
        <end position="1269"/>
    </location>
</feature>
<keyword evidence="8 30" id="KW-0732">Signal</keyword>
<feature type="region of interest" description="Disordered" evidence="28">
    <location>
        <begin position="1243"/>
        <end position="1269"/>
    </location>
</feature>
<evidence type="ECO:0000256" key="7">
    <source>
        <dbReference type="ARBA" id="ARBA00022692"/>
    </source>
</evidence>
<dbReference type="Gene3D" id="2.10.70.80">
    <property type="match status" value="1"/>
</dbReference>
<dbReference type="InterPro" id="IPR050310">
    <property type="entry name" value="VPS10-sortilin"/>
</dbReference>
<dbReference type="GO" id="GO:0005789">
    <property type="term" value="C:endoplasmic reticulum membrane"/>
    <property type="evidence" value="ECO:0007669"/>
    <property type="project" value="UniProtKB-SubCell"/>
</dbReference>
<dbReference type="InterPro" id="IPR031778">
    <property type="entry name" value="Sortilin_N"/>
</dbReference>
<evidence type="ECO:0000256" key="12">
    <source>
        <dbReference type="ARBA" id="ARBA00022989"/>
    </source>
</evidence>
<keyword evidence="11" id="KW-0256">Endoplasmic reticulum</keyword>
<proteinExistence type="inferred from homology"/>
<keyword evidence="15" id="KW-0564">Palmitate</keyword>
<reference evidence="33" key="1">
    <citation type="submission" date="2012-01" db="EMBL/GenBank/DDBJ databases">
        <title>The Genome Sequence of Oreochromis niloticus (Nile Tilapia).</title>
        <authorList>
            <consortium name="Broad Institute Genome Assembly Team"/>
            <consortium name="Broad Institute Sequencing Platform"/>
            <person name="Di Palma F."/>
            <person name="Johnson J."/>
            <person name="Lander E.S."/>
            <person name="Lindblad-Toh K."/>
        </authorList>
    </citation>
    <scope>NUCLEOTIDE SEQUENCE [LARGE SCALE GENOMIC DNA]</scope>
</reference>
<dbReference type="Proteomes" id="UP000005207">
    <property type="component" value="Linkage group LG20"/>
</dbReference>
<keyword evidence="10" id="KW-0967">Endosome</keyword>
<evidence type="ECO:0000313" key="32">
    <source>
        <dbReference type="Ensembl" id="ENSONIP00000065775.1"/>
    </source>
</evidence>
<evidence type="ECO:0000256" key="6">
    <source>
        <dbReference type="ARBA" id="ARBA00022614"/>
    </source>
</evidence>
<evidence type="ECO:0000256" key="25">
    <source>
        <dbReference type="ARBA" id="ARBA00060431"/>
    </source>
</evidence>
<keyword evidence="21" id="KW-0449">Lipoprotein</keyword>
<comment type="similarity">
    <text evidence="26">Belongs to the VPS10-related sortilin family. SORT1 subfamily.</text>
</comment>
<dbReference type="SMART" id="SM00365">
    <property type="entry name" value="LRR_SD22"/>
    <property type="match status" value="4"/>
</dbReference>
<feature type="domain" description="Ig-like" evidence="31">
    <location>
        <begin position="272"/>
        <end position="371"/>
    </location>
</feature>
<evidence type="ECO:0000256" key="29">
    <source>
        <dbReference type="SAM" id="Phobius"/>
    </source>
</evidence>
<evidence type="ECO:0000313" key="33">
    <source>
        <dbReference type="Proteomes" id="UP000005207"/>
    </source>
</evidence>
<dbReference type="InterPro" id="IPR003591">
    <property type="entry name" value="Leu-rich_rpt_typical-subtyp"/>
</dbReference>
<evidence type="ECO:0000256" key="15">
    <source>
        <dbReference type="ARBA" id="ARBA00023139"/>
    </source>
</evidence>
<dbReference type="Gene3D" id="3.30.60.270">
    <property type="match status" value="1"/>
</dbReference>
<keyword evidence="22" id="KW-0393">Immunoglobulin domain</keyword>
<dbReference type="InterPro" id="IPR003598">
    <property type="entry name" value="Ig_sub2"/>
</dbReference>
<dbReference type="InterPro" id="IPR001611">
    <property type="entry name" value="Leu-rich_rpt"/>
</dbReference>
<evidence type="ECO:0000256" key="30">
    <source>
        <dbReference type="SAM" id="SignalP"/>
    </source>
</evidence>
<dbReference type="CDD" id="cd15482">
    <property type="entry name" value="Sialidase_non-viral"/>
    <property type="match status" value="1"/>
</dbReference>
<dbReference type="InterPro" id="IPR013783">
    <property type="entry name" value="Ig-like_fold"/>
</dbReference>
<dbReference type="FunCoup" id="A0A669DY82">
    <property type="interactions" value="113"/>
</dbReference>
<name>A0A669DY82_ORENI</name>
<evidence type="ECO:0000256" key="27">
    <source>
        <dbReference type="ARBA" id="ARBA00068731"/>
    </source>
</evidence>
<dbReference type="InterPro" id="IPR000372">
    <property type="entry name" value="LRRNT"/>
</dbReference>
<evidence type="ECO:0000256" key="21">
    <source>
        <dbReference type="ARBA" id="ARBA00023288"/>
    </source>
</evidence>
<evidence type="ECO:0000256" key="18">
    <source>
        <dbReference type="ARBA" id="ARBA00023180"/>
    </source>
</evidence>
<protein>
    <recommendedName>
        <fullName evidence="27">Sortilin</fullName>
    </recommendedName>
</protein>
<reference evidence="32" key="3">
    <citation type="submission" date="2025-09" db="UniProtKB">
        <authorList>
            <consortium name="Ensembl"/>
        </authorList>
    </citation>
    <scope>IDENTIFICATION</scope>
</reference>
<evidence type="ECO:0000256" key="8">
    <source>
        <dbReference type="ARBA" id="ARBA00022729"/>
    </source>
</evidence>
<keyword evidence="19" id="KW-0458">Lysosome</keyword>
<keyword evidence="5" id="KW-1003">Cell membrane</keyword>
<evidence type="ECO:0000256" key="13">
    <source>
        <dbReference type="ARBA" id="ARBA00023034"/>
    </source>
</evidence>
<accession>A0A669DY82</accession>
<dbReference type="SMART" id="SM00013">
    <property type="entry name" value="LRRNT"/>
    <property type="match status" value="1"/>
</dbReference>
<keyword evidence="20" id="KW-0539">Nucleus</keyword>
<dbReference type="Pfam" id="PF15902">
    <property type="entry name" value="Sortilin-Vps10"/>
    <property type="match status" value="1"/>
</dbReference>
<keyword evidence="12 29" id="KW-1133">Transmembrane helix</keyword>
<dbReference type="GO" id="GO:0005886">
    <property type="term" value="C:plasma membrane"/>
    <property type="evidence" value="ECO:0007669"/>
    <property type="project" value="UniProtKB-SubCell"/>
</dbReference>
<dbReference type="InParanoid" id="A0A669DY82"/>
<dbReference type="SUPFAM" id="SSF110296">
    <property type="entry name" value="Oligoxyloglucan reducing end-specific cellobiohydrolase"/>
    <property type="match status" value="1"/>
</dbReference>
<evidence type="ECO:0000256" key="16">
    <source>
        <dbReference type="ARBA" id="ARBA00023157"/>
    </source>
</evidence>
<keyword evidence="7 29" id="KW-0812">Transmembrane</keyword>
<evidence type="ECO:0000256" key="28">
    <source>
        <dbReference type="SAM" id="MobiDB-lite"/>
    </source>
</evidence>
<dbReference type="SMART" id="SM00369">
    <property type="entry name" value="LRR_TYP"/>
    <property type="match status" value="5"/>
</dbReference>
<keyword evidence="16" id="KW-1015">Disulfide bond</keyword>
<dbReference type="InterPro" id="IPR031777">
    <property type="entry name" value="Sortilin_C"/>
</dbReference>
<keyword evidence="6" id="KW-0433">Leucine-rich repeat</keyword>
<dbReference type="Gene3D" id="2.130.10.10">
    <property type="entry name" value="YVTN repeat-like/Quinoprotein amine dehydrogenase"/>
    <property type="match status" value="2"/>
</dbReference>
<evidence type="ECO:0000256" key="11">
    <source>
        <dbReference type="ARBA" id="ARBA00022824"/>
    </source>
</evidence>
<evidence type="ECO:0000256" key="19">
    <source>
        <dbReference type="ARBA" id="ARBA00023228"/>
    </source>
</evidence>
<dbReference type="Ensembl" id="ENSONIT00000078579.1">
    <property type="protein sequence ID" value="ENSONIP00000065775.1"/>
    <property type="gene ID" value="ENSONIG00000002515.2"/>
</dbReference>